<dbReference type="Pfam" id="PF00106">
    <property type="entry name" value="adh_short"/>
    <property type="match status" value="1"/>
</dbReference>
<evidence type="ECO:0000313" key="7">
    <source>
        <dbReference type="Proteomes" id="UP000192478"/>
    </source>
</evidence>
<accession>A0AAC9RQA8</accession>
<dbReference type="NCBIfam" id="NF005559">
    <property type="entry name" value="PRK07231.1"/>
    <property type="match status" value="1"/>
</dbReference>
<dbReference type="AlphaFoldDB" id="A0AAC9RQA8"/>
<dbReference type="PANTHER" id="PTHR42760">
    <property type="entry name" value="SHORT-CHAIN DEHYDROGENASES/REDUCTASES FAMILY MEMBER"/>
    <property type="match status" value="1"/>
</dbReference>
<sequence length="258" mass="27522">MRLKEKIAIVTGAGRGIGRAIALRLAQEGATVVINDINKENLYKVKEEIQQLGQKTTAIVGDVSNPVDVDGIVNQTVKAYGKLDIMVANAGIASVKFSVEMTPEEWDKIFAVNCRGVFLCDTAAAKQMMKQKSGKIINCASIAAHSGFNLLAAYSASKFAVRGFTQALAKELGPHGIQVNAYCPGIVGTDMWDLIDAKMGPYLGMAKGEVLKEYTKLITLGRVQTPEDAACFVAYVASSDADYMTGQSVMIDGGVVMS</sequence>
<dbReference type="PANTHER" id="PTHR42760:SF121">
    <property type="entry name" value="3-OXOACYL-(ACYL-CARRIER-PROTEIN) REDUCTASE"/>
    <property type="match status" value="1"/>
</dbReference>
<dbReference type="Proteomes" id="UP000192478">
    <property type="component" value="Chromosome"/>
</dbReference>
<name>A0AAC9RQA8_9CLOT</name>
<dbReference type="RefSeq" id="WP_070963479.1">
    <property type="nucleotide sequence ID" value="NZ_CP017603.1"/>
</dbReference>
<dbReference type="GO" id="GO:0052588">
    <property type="term" value="F:diacetyl reductase ((S)-acetoin forming) (NAD+) activity"/>
    <property type="evidence" value="ECO:0007669"/>
    <property type="project" value="UniProtKB-EC"/>
</dbReference>
<protein>
    <submittedName>
        <fullName evidence="5">Diacetyl reductase</fullName>
        <ecNumber evidence="5">1.1.1.304</ecNumber>
    </submittedName>
</protein>
<keyword evidence="6" id="KW-1185">Reference proteome</keyword>
<comment type="similarity">
    <text evidence="1 3">Belongs to the short-chain dehydrogenases/reductases (SDR) family.</text>
</comment>
<evidence type="ECO:0000256" key="3">
    <source>
        <dbReference type="RuleBase" id="RU000363"/>
    </source>
</evidence>
<keyword evidence="2 5" id="KW-0560">Oxidoreductase</keyword>
<gene>
    <name evidence="5" type="primary">budC</name>
    <name evidence="4" type="ORF">BJL90_00890</name>
    <name evidence="5" type="ORF">CLFO_34090</name>
</gene>
<dbReference type="FunFam" id="3.40.50.720:FF:000084">
    <property type="entry name" value="Short-chain dehydrogenase reductase"/>
    <property type="match status" value="1"/>
</dbReference>
<dbReference type="GO" id="GO:0008206">
    <property type="term" value="P:bile acid metabolic process"/>
    <property type="evidence" value="ECO:0007669"/>
    <property type="project" value="UniProtKB-ARBA"/>
</dbReference>
<dbReference type="KEGG" id="cfm:BJL90_00890"/>
<evidence type="ECO:0000256" key="2">
    <source>
        <dbReference type="ARBA" id="ARBA00023002"/>
    </source>
</evidence>
<evidence type="ECO:0000313" key="5">
    <source>
        <dbReference type="EMBL" id="ARE89003.1"/>
    </source>
</evidence>
<dbReference type="InterPro" id="IPR020904">
    <property type="entry name" value="Sc_DH/Rdtase_CS"/>
</dbReference>
<organism evidence="5 7">
    <name type="scientific">Clostridium formicaceticum</name>
    <dbReference type="NCBI Taxonomy" id="1497"/>
    <lineage>
        <taxon>Bacteria</taxon>
        <taxon>Bacillati</taxon>
        <taxon>Bacillota</taxon>
        <taxon>Clostridia</taxon>
        <taxon>Eubacteriales</taxon>
        <taxon>Clostridiaceae</taxon>
        <taxon>Clostridium</taxon>
    </lineage>
</organism>
<dbReference type="EMBL" id="CP020559">
    <property type="protein sequence ID" value="ARE89003.1"/>
    <property type="molecule type" value="Genomic_DNA"/>
</dbReference>
<reference evidence="5 7" key="2">
    <citation type="submission" date="2017-03" db="EMBL/GenBank/DDBJ databases">
        <title>Complete sequence of Clostridium formicaceticum DSM 92.</title>
        <authorList>
            <person name="Poehlein A."/>
            <person name="Karl M."/>
            <person name="Bengelsdorf F.R."/>
            <person name="Duerre P."/>
            <person name="Daniel R."/>
        </authorList>
    </citation>
    <scope>NUCLEOTIDE SEQUENCE [LARGE SCALE GENOMIC DNA]</scope>
    <source>
        <strain evidence="5 7">DSM 92</strain>
    </source>
</reference>
<dbReference type="InterPro" id="IPR036291">
    <property type="entry name" value="NAD(P)-bd_dom_sf"/>
</dbReference>
<proteinExistence type="inferred from homology"/>
<evidence type="ECO:0000313" key="4">
    <source>
        <dbReference type="EMBL" id="AOY74636.1"/>
    </source>
</evidence>
<evidence type="ECO:0000313" key="6">
    <source>
        <dbReference type="Proteomes" id="UP000177894"/>
    </source>
</evidence>
<dbReference type="GO" id="GO:0006633">
    <property type="term" value="P:fatty acid biosynthetic process"/>
    <property type="evidence" value="ECO:0007669"/>
    <property type="project" value="TreeGrafter"/>
</dbReference>
<dbReference type="PRINTS" id="PR00080">
    <property type="entry name" value="SDRFAMILY"/>
</dbReference>
<dbReference type="EC" id="1.1.1.304" evidence="5"/>
<dbReference type="PROSITE" id="PS00061">
    <property type="entry name" value="ADH_SHORT"/>
    <property type="match status" value="1"/>
</dbReference>
<dbReference type="Proteomes" id="UP000177894">
    <property type="component" value="Chromosome"/>
</dbReference>
<dbReference type="PRINTS" id="PR00081">
    <property type="entry name" value="GDHRDH"/>
</dbReference>
<dbReference type="Gene3D" id="3.40.50.720">
    <property type="entry name" value="NAD(P)-binding Rossmann-like Domain"/>
    <property type="match status" value="1"/>
</dbReference>
<dbReference type="InterPro" id="IPR002347">
    <property type="entry name" value="SDR_fam"/>
</dbReference>
<reference evidence="4 6" key="1">
    <citation type="submission" date="2016-10" db="EMBL/GenBank/DDBJ databases">
        <title>Complete Genome Sequence of Acetogen Clostridium formicoaceticum ATCC 27076.</title>
        <authorList>
            <person name="Bao T."/>
            <person name="Cheng C."/>
            <person name="Zhao J."/>
            <person name="Yang S.-T."/>
            <person name="Wang J."/>
            <person name="Wang M."/>
        </authorList>
    </citation>
    <scope>NUCLEOTIDE SEQUENCE [LARGE SCALE GENOMIC DNA]</scope>
    <source>
        <strain evidence="4 6">ATCC 27076</strain>
    </source>
</reference>
<dbReference type="EMBL" id="CP017603">
    <property type="protein sequence ID" value="AOY74636.1"/>
    <property type="molecule type" value="Genomic_DNA"/>
</dbReference>
<dbReference type="SUPFAM" id="SSF51735">
    <property type="entry name" value="NAD(P)-binding Rossmann-fold domains"/>
    <property type="match status" value="1"/>
</dbReference>
<evidence type="ECO:0000256" key="1">
    <source>
        <dbReference type="ARBA" id="ARBA00006484"/>
    </source>
</evidence>
<dbReference type="GO" id="GO:0048038">
    <property type="term" value="F:quinone binding"/>
    <property type="evidence" value="ECO:0007669"/>
    <property type="project" value="TreeGrafter"/>
</dbReference>